<dbReference type="Proteomes" id="UP001054252">
    <property type="component" value="Unassembled WGS sequence"/>
</dbReference>
<keyword evidence="1" id="KW-0103">Bromodomain</keyword>
<dbReference type="InterPro" id="IPR001487">
    <property type="entry name" value="Bromodomain"/>
</dbReference>
<dbReference type="CDD" id="cd05529">
    <property type="entry name" value="Bromo_WDR9_I_like"/>
    <property type="match status" value="1"/>
</dbReference>
<proteinExistence type="predicted"/>
<keyword evidence="5" id="KW-1185">Reference proteome</keyword>
<dbReference type="AlphaFoldDB" id="A0AAV5L289"/>
<dbReference type="GO" id="GO:0006357">
    <property type="term" value="P:regulation of transcription by RNA polymerase II"/>
    <property type="evidence" value="ECO:0007669"/>
    <property type="project" value="TreeGrafter"/>
</dbReference>
<dbReference type="GO" id="GO:0005634">
    <property type="term" value="C:nucleus"/>
    <property type="evidence" value="ECO:0007669"/>
    <property type="project" value="TreeGrafter"/>
</dbReference>
<accession>A0AAV5L289</accession>
<evidence type="ECO:0000313" key="5">
    <source>
        <dbReference type="Proteomes" id="UP001054252"/>
    </source>
</evidence>
<dbReference type="Pfam" id="PF00439">
    <property type="entry name" value="Bromodomain"/>
    <property type="match status" value="1"/>
</dbReference>
<dbReference type="InterPro" id="IPR057451">
    <property type="entry name" value="BRWD/PHIP_AD"/>
</dbReference>
<dbReference type="EMBL" id="BPVZ01000091">
    <property type="protein sequence ID" value="GKV31366.1"/>
    <property type="molecule type" value="Genomic_DNA"/>
</dbReference>
<feature type="region of interest" description="Disordered" evidence="2">
    <location>
        <begin position="1"/>
        <end position="53"/>
    </location>
</feature>
<dbReference type="PANTHER" id="PTHR16266:SF39">
    <property type="entry name" value="BROMODOMAIN AND WD REPEAT-CONTAINING PROTEIN 1-LIKE"/>
    <property type="match status" value="1"/>
</dbReference>
<dbReference type="PANTHER" id="PTHR16266">
    <property type="entry name" value="WD REPEAT DOMAIN 9"/>
    <property type="match status" value="1"/>
</dbReference>
<evidence type="ECO:0000313" key="4">
    <source>
        <dbReference type="EMBL" id="GKV31366.1"/>
    </source>
</evidence>
<dbReference type="SUPFAM" id="SSF47370">
    <property type="entry name" value="Bromodomain"/>
    <property type="match status" value="1"/>
</dbReference>
<dbReference type="InterPro" id="IPR036427">
    <property type="entry name" value="Bromodomain-like_sf"/>
</dbReference>
<dbReference type="Gene3D" id="1.20.920.10">
    <property type="entry name" value="Bromodomain-like"/>
    <property type="match status" value="1"/>
</dbReference>
<dbReference type="GO" id="GO:0007010">
    <property type="term" value="P:cytoskeleton organization"/>
    <property type="evidence" value="ECO:0007669"/>
    <property type="project" value="TreeGrafter"/>
</dbReference>
<comment type="caution">
    <text evidence="4">The sequence shown here is derived from an EMBL/GenBank/DDBJ whole genome shotgun (WGS) entry which is preliminary data.</text>
</comment>
<dbReference type="InterPro" id="IPR052060">
    <property type="entry name" value="Bromo_WD_repeat"/>
</dbReference>
<dbReference type="FunFam" id="1.20.920.10:FF:000058">
    <property type="entry name" value="WD40/YVTN repeat-like-containing domain"/>
    <property type="match status" value="1"/>
</dbReference>
<feature type="region of interest" description="Disordered" evidence="2">
    <location>
        <begin position="425"/>
        <end position="506"/>
    </location>
</feature>
<feature type="compositionally biased region" description="Polar residues" evidence="2">
    <location>
        <begin position="456"/>
        <end position="466"/>
    </location>
</feature>
<reference evidence="4 5" key="1">
    <citation type="journal article" date="2021" name="Commun. Biol.">
        <title>The genome of Shorea leprosula (Dipterocarpaceae) highlights the ecological relevance of drought in aseasonal tropical rainforests.</title>
        <authorList>
            <person name="Ng K.K.S."/>
            <person name="Kobayashi M.J."/>
            <person name="Fawcett J.A."/>
            <person name="Hatakeyama M."/>
            <person name="Paape T."/>
            <person name="Ng C.H."/>
            <person name="Ang C.C."/>
            <person name="Tnah L.H."/>
            <person name="Lee C.T."/>
            <person name="Nishiyama T."/>
            <person name="Sese J."/>
            <person name="O'Brien M.J."/>
            <person name="Copetti D."/>
            <person name="Mohd Noor M.I."/>
            <person name="Ong R.C."/>
            <person name="Putra M."/>
            <person name="Sireger I.Z."/>
            <person name="Indrioko S."/>
            <person name="Kosugi Y."/>
            <person name="Izuno A."/>
            <person name="Isagi Y."/>
            <person name="Lee S.L."/>
            <person name="Shimizu K.K."/>
        </authorList>
    </citation>
    <scope>NUCLEOTIDE SEQUENCE [LARGE SCALE GENOMIC DNA]</scope>
    <source>
        <strain evidence="4">214</strain>
    </source>
</reference>
<sequence>MIQDSNIESDESGRSLQNEFIKHSKGKEVSLDGSKDVSNIHELPESHNAGNRKRLVLKLPARHSNKSRTQENMIHSKGEEVEKLARSGSLEANKRGVKFTSYFDPGCSSRDMNPSIKSKGARESSHKIEDHLGLLDAYFDGIVKWGGAKARSSKCLRSGEAVSSDTHSGFRECLDDPNENKNNVGSCIITEKARDTIPPCLEIETNTDNKMGEATTNTRYHEDDLSRVLDGFANGEVQSIFSEYKDNQDSLKWVNVSAEDAPAAATHHQNGIDQPPELKECNTPVSMKLRITSKCLSMDPEISELKIKCSQENHIDYGCDSLHHSSSEVKENLISEAPKFDEANGIGSDHRGHRLQDLDAQVNESPVSTLNVAEQSHIQSKKMYNVVYRRSKSHRDKTNSEHGGGMGESTQNERNLGMATAAEIHEDTADGDRRTRSSKFKSASALQSEEKCRSAPNGSLNGNQLPSEKWESNSRMTVGMRSTRNRSSNYSLSDTSPMKKSHQSDRKGSWLILTMHEEDFRYIPQQGDEIVYLRQGHEEYFSHTHLKDPWTTTLKGKVVRAVEFCKVEELKNSTFPGSGESCCKLILKFTDPTSNVFGKLFTLTLPELTSCPDFLVERTRYDAAISRNWSIRDKCKVWWKNEGGNDGSWWDGRVVSAKPKSSEFPDSPWERYAILYRGESRDALHHSPWELFDADTQWEQPQIDSKSRNKLLSELAKLGQSGRQAQDKYGVNKLNQVSQKCSFTNRFPVPLSPDIIESRLENNYYRSLEAFKHDFQVMLENATSYFKSAELSRKVGNLSEWFRQTLSSLEPS</sequence>
<protein>
    <recommendedName>
        <fullName evidence="3">Bromo domain-containing protein</fullName>
    </recommendedName>
</protein>
<dbReference type="GO" id="GO:0008360">
    <property type="term" value="P:regulation of cell shape"/>
    <property type="evidence" value="ECO:0007669"/>
    <property type="project" value="TreeGrafter"/>
</dbReference>
<evidence type="ECO:0000256" key="2">
    <source>
        <dbReference type="SAM" id="MobiDB-lite"/>
    </source>
</evidence>
<dbReference type="Pfam" id="PF25313">
    <property type="entry name" value="BRWD_AD"/>
    <property type="match status" value="1"/>
</dbReference>
<organism evidence="4 5">
    <name type="scientific">Rubroshorea leprosula</name>
    <dbReference type="NCBI Taxonomy" id="152421"/>
    <lineage>
        <taxon>Eukaryota</taxon>
        <taxon>Viridiplantae</taxon>
        <taxon>Streptophyta</taxon>
        <taxon>Embryophyta</taxon>
        <taxon>Tracheophyta</taxon>
        <taxon>Spermatophyta</taxon>
        <taxon>Magnoliopsida</taxon>
        <taxon>eudicotyledons</taxon>
        <taxon>Gunneridae</taxon>
        <taxon>Pentapetalae</taxon>
        <taxon>rosids</taxon>
        <taxon>malvids</taxon>
        <taxon>Malvales</taxon>
        <taxon>Dipterocarpaceae</taxon>
        <taxon>Rubroshorea</taxon>
    </lineage>
</organism>
<evidence type="ECO:0000256" key="1">
    <source>
        <dbReference type="ARBA" id="ARBA00023117"/>
    </source>
</evidence>
<feature type="compositionally biased region" description="Basic and acidic residues" evidence="2">
    <location>
        <begin position="425"/>
        <end position="435"/>
    </location>
</feature>
<name>A0AAV5L289_9ROSI</name>
<feature type="compositionally biased region" description="Basic and acidic residues" evidence="2">
    <location>
        <begin position="20"/>
        <end position="45"/>
    </location>
</feature>
<evidence type="ECO:0000259" key="3">
    <source>
        <dbReference type="SMART" id="SM00297"/>
    </source>
</evidence>
<gene>
    <name evidence="4" type="ORF">SLEP1_g40062</name>
</gene>
<feature type="domain" description="Bromo" evidence="3">
    <location>
        <begin position="708"/>
        <end position="811"/>
    </location>
</feature>
<feature type="compositionally biased region" description="Polar residues" evidence="2">
    <location>
        <begin position="473"/>
        <end position="498"/>
    </location>
</feature>
<feature type="region of interest" description="Disordered" evidence="2">
    <location>
        <begin position="391"/>
        <end position="412"/>
    </location>
</feature>
<dbReference type="SMART" id="SM00297">
    <property type="entry name" value="BROMO"/>
    <property type="match status" value="1"/>
</dbReference>